<name>A0A1R3KF63_9ROSI</name>
<feature type="region of interest" description="Disordered" evidence="1">
    <location>
        <begin position="1"/>
        <end position="49"/>
    </location>
</feature>
<accession>A0A1R3KF63</accession>
<evidence type="ECO:0000313" key="3">
    <source>
        <dbReference type="Proteomes" id="UP000187203"/>
    </source>
</evidence>
<evidence type="ECO:0000313" key="2">
    <source>
        <dbReference type="EMBL" id="OMP05721.1"/>
    </source>
</evidence>
<gene>
    <name evidence="2" type="ORF">COLO4_08609</name>
</gene>
<sequence>MSNSIYRAGSSLTGSKIRAENPQLLSSLTPSPPYRLTRLPPQTGDRLFS</sequence>
<comment type="caution">
    <text evidence="2">The sequence shown here is derived from an EMBL/GenBank/DDBJ whole genome shotgun (WGS) entry which is preliminary data.</text>
</comment>
<dbReference type="Proteomes" id="UP000187203">
    <property type="component" value="Unassembled WGS sequence"/>
</dbReference>
<dbReference type="AlphaFoldDB" id="A0A1R3KF63"/>
<organism evidence="2 3">
    <name type="scientific">Corchorus olitorius</name>
    <dbReference type="NCBI Taxonomy" id="93759"/>
    <lineage>
        <taxon>Eukaryota</taxon>
        <taxon>Viridiplantae</taxon>
        <taxon>Streptophyta</taxon>
        <taxon>Embryophyta</taxon>
        <taxon>Tracheophyta</taxon>
        <taxon>Spermatophyta</taxon>
        <taxon>Magnoliopsida</taxon>
        <taxon>eudicotyledons</taxon>
        <taxon>Gunneridae</taxon>
        <taxon>Pentapetalae</taxon>
        <taxon>rosids</taxon>
        <taxon>malvids</taxon>
        <taxon>Malvales</taxon>
        <taxon>Malvaceae</taxon>
        <taxon>Grewioideae</taxon>
        <taxon>Apeibeae</taxon>
        <taxon>Corchorus</taxon>
    </lineage>
</organism>
<protein>
    <submittedName>
        <fullName evidence="2">Uncharacterized protein</fullName>
    </submittedName>
</protein>
<reference evidence="3" key="1">
    <citation type="submission" date="2013-09" db="EMBL/GenBank/DDBJ databases">
        <title>Corchorus olitorius genome sequencing.</title>
        <authorList>
            <person name="Alam M."/>
            <person name="Haque M.S."/>
            <person name="Islam M.S."/>
            <person name="Emdad E.M."/>
            <person name="Islam M.M."/>
            <person name="Ahmed B."/>
            <person name="Halim A."/>
            <person name="Hossen Q.M.M."/>
            <person name="Hossain M.Z."/>
            <person name="Ahmed R."/>
            <person name="Khan M.M."/>
            <person name="Islam R."/>
            <person name="Rashid M.M."/>
            <person name="Khan S.A."/>
            <person name="Rahman M.S."/>
            <person name="Alam M."/>
            <person name="Yahiya A.S."/>
            <person name="Khan M.S."/>
            <person name="Azam M.S."/>
            <person name="Haque T."/>
            <person name="Lashkar M.Z.H."/>
            <person name="Akhand A.I."/>
            <person name="Morshed G."/>
            <person name="Roy S."/>
            <person name="Uddin K.S."/>
            <person name="Rabeya T."/>
            <person name="Hossain A.S."/>
            <person name="Chowdhury A."/>
            <person name="Snigdha A.R."/>
            <person name="Mortoza M.S."/>
            <person name="Matin S.A."/>
            <person name="Hoque S.M.E."/>
            <person name="Islam M.K."/>
            <person name="Roy D.K."/>
            <person name="Haider R."/>
            <person name="Moosa M.M."/>
            <person name="Elias S.M."/>
            <person name="Hasan A.M."/>
            <person name="Jahan S."/>
            <person name="Shafiuddin M."/>
            <person name="Mahmood N."/>
            <person name="Shommy N.S."/>
        </authorList>
    </citation>
    <scope>NUCLEOTIDE SEQUENCE [LARGE SCALE GENOMIC DNA]</scope>
    <source>
        <strain evidence="3">cv. O-4</strain>
    </source>
</reference>
<proteinExistence type="predicted"/>
<evidence type="ECO:0000256" key="1">
    <source>
        <dbReference type="SAM" id="MobiDB-lite"/>
    </source>
</evidence>
<feature type="compositionally biased region" description="Polar residues" evidence="1">
    <location>
        <begin position="1"/>
        <end position="14"/>
    </location>
</feature>
<dbReference type="EMBL" id="AWUE01013888">
    <property type="protein sequence ID" value="OMP05721.1"/>
    <property type="molecule type" value="Genomic_DNA"/>
</dbReference>
<keyword evidence="3" id="KW-1185">Reference proteome</keyword>